<evidence type="ECO:0008006" key="3">
    <source>
        <dbReference type="Google" id="ProtNLM"/>
    </source>
</evidence>
<dbReference type="InterPro" id="IPR027417">
    <property type="entry name" value="P-loop_NTPase"/>
</dbReference>
<gene>
    <name evidence="1" type="ORF">ACHE_41121S</name>
</gene>
<dbReference type="PANTHER" id="PTHR36978:SF4">
    <property type="entry name" value="P-LOOP CONTAINING NUCLEOSIDE TRIPHOSPHATE HYDROLASE PROTEIN"/>
    <property type="match status" value="1"/>
</dbReference>
<dbReference type="AlphaFoldDB" id="A0A7R7VPT7"/>
<dbReference type="Pfam" id="PF17784">
    <property type="entry name" value="Sulfotransfer_4"/>
    <property type="match status" value="1"/>
</dbReference>
<evidence type="ECO:0000313" key="2">
    <source>
        <dbReference type="Proteomes" id="UP000637239"/>
    </source>
</evidence>
<keyword evidence="2" id="KW-1185">Reference proteome</keyword>
<name>A0A7R7VPT7_ASPCH</name>
<dbReference type="RefSeq" id="XP_043137079.1">
    <property type="nucleotide sequence ID" value="XM_043279395.1"/>
</dbReference>
<reference evidence="1" key="1">
    <citation type="submission" date="2021-01" db="EMBL/GenBank/DDBJ databases">
        <authorList>
            <consortium name="Aspergillus chevalieri M1 genome sequencing consortium"/>
            <person name="Kazuki M."/>
            <person name="Futagami T."/>
        </authorList>
    </citation>
    <scope>NUCLEOTIDE SEQUENCE</scope>
    <source>
        <strain evidence="1">M1</strain>
    </source>
</reference>
<dbReference type="InterPro" id="IPR040632">
    <property type="entry name" value="Sulfotransfer_4"/>
</dbReference>
<sequence length="270" mass="30789">MELAASPTSIDRTQSTRTVPMRCLVLGAGRTGTKSICKALTILGLGHVYHMDSALNNPPDNDLWLRALAAKYSDGRPQESAFGRKEWDQLLGHCQAVTDFPAVIFSKELIEAYPEAKVVLTNRNVDSWYESILRTIDWRYHDPGLYITSLISPTASKYASMFYKTWFHFSQGNFREHGKQAFIEHYEIVRSLVPPERLLEYEVRDGWGPLCEFLELERPKEEFPSGNDGGDFKVLVRQLDWMRVREAIWQNKWAVAAVTAAVAGLKYILT</sequence>
<reference evidence="1" key="2">
    <citation type="submission" date="2021-02" db="EMBL/GenBank/DDBJ databases">
        <title>Aspergillus chevalieri M1 genome sequence.</title>
        <authorList>
            <person name="Kadooka C."/>
            <person name="Mori K."/>
            <person name="Futagami T."/>
        </authorList>
    </citation>
    <scope>NUCLEOTIDE SEQUENCE</scope>
    <source>
        <strain evidence="1">M1</strain>
    </source>
</reference>
<organism evidence="1 2">
    <name type="scientific">Aspergillus chevalieri</name>
    <name type="common">Eurotium chevalieri</name>
    <dbReference type="NCBI Taxonomy" id="182096"/>
    <lineage>
        <taxon>Eukaryota</taxon>
        <taxon>Fungi</taxon>
        <taxon>Dikarya</taxon>
        <taxon>Ascomycota</taxon>
        <taxon>Pezizomycotina</taxon>
        <taxon>Eurotiomycetes</taxon>
        <taxon>Eurotiomycetidae</taxon>
        <taxon>Eurotiales</taxon>
        <taxon>Aspergillaceae</taxon>
        <taxon>Aspergillus</taxon>
        <taxon>Aspergillus subgen. Aspergillus</taxon>
    </lineage>
</organism>
<dbReference type="EMBL" id="AP024419">
    <property type="protein sequence ID" value="BCR88557.1"/>
    <property type="molecule type" value="Genomic_DNA"/>
</dbReference>
<dbReference type="PANTHER" id="PTHR36978">
    <property type="entry name" value="P-LOOP CONTAINING NUCLEOTIDE TRIPHOSPHATE HYDROLASE"/>
    <property type="match status" value="1"/>
</dbReference>
<dbReference type="Gene3D" id="3.40.50.300">
    <property type="entry name" value="P-loop containing nucleotide triphosphate hydrolases"/>
    <property type="match status" value="1"/>
</dbReference>
<dbReference type="KEGG" id="ache:ACHE_41121S"/>
<dbReference type="SUPFAM" id="SSF52540">
    <property type="entry name" value="P-loop containing nucleoside triphosphate hydrolases"/>
    <property type="match status" value="1"/>
</dbReference>
<accession>A0A7R7VPT7</accession>
<proteinExistence type="predicted"/>
<evidence type="ECO:0000313" key="1">
    <source>
        <dbReference type="EMBL" id="BCR88557.1"/>
    </source>
</evidence>
<dbReference type="GeneID" id="66982915"/>
<protein>
    <recommendedName>
        <fullName evidence="3">NAD dependent epimerase/dehydratase</fullName>
    </recommendedName>
</protein>
<dbReference type="Proteomes" id="UP000637239">
    <property type="component" value="Chromosome 4"/>
</dbReference>